<reference evidence="3 4" key="1">
    <citation type="submission" date="2018-01" db="EMBL/GenBank/DDBJ databases">
        <title>Successful Treatment of Persistent Burkholderia cepacia Bacteremia with Ceftazidime-Avibactam.</title>
        <authorList>
            <person name="Tamma P."/>
            <person name="Fan Y."/>
            <person name="Bergman Y."/>
            <person name="Sick-Samuels A."/>
            <person name="Hsu A."/>
            <person name="Timp W."/>
            <person name="Simner P."/>
        </authorList>
    </citation>
    <scope>NUCLEOTIDE SEQUENCE [LARGE SCALE GENOMIC DNA]</scope>
    <source>
        <strain evidence="3 4">170816</strain>
    </source>
</reference>
<organism evidence="3 4">
    <name type="scientific">Burkholderia contaminans</name>
    <dbReference type="NCBI Taxonomy" id="488447"/>
    <lineage>
        <taxon>Bacteria</taxon>
        <taxon>Pseudomonadati</taxon>
        <taxon>Pseudomonadota</taxon>
        <taxon>Betaproteobacteria</taxon>
        <taxon>Burkholderiales</taxon>
        <taxon>Burkholderiaceae</taxon>
        <taxon>Burkholderia</taxon>
        <taxon>Burkholderia cepacia complex</taxon>
    </lineage>
</organism>
<evidence type="ECO:0000313" key="3">
    <source>
        <dbReference type="EMBL" id="POZ84710.1"/>
    </source>
</evidence>
<evidence type="ECO:0000313" key="2">
    <source>
        <dbReference type="EMBL" id="POZ81567.1"/>
    </source>
</evidence>
<proteinExistence type="predicted"/>
<dbReference type="RefSeq" id="WP_089460700.1">
    <property type="nucleotide sequence ID" value="NZ_CM009575.1"/>
</dbReference>
<evidence type="ECO:0000313" key="4">
    <source>
        <dbReference type="Proteomes" id="UP000238655"/>
    </source>
</evidence>
<gene>
    <name evidence="2" type="ORF">C3743_14640</name>
    <name evidence="3" type="ORF">C3743_32830</name>
</gene>
<feature type="coiled-coil region" evidence="1">
    <location>
        <begin position="132"/>
        <end position="180"/>
    </location>
</feature>
<accession>A0A2S5DZY8</accession>
<evidence type="ECO:0000256" key="1">
    <source>
        <dbReference type="SAM" id="Coils"/>
    </source>
</evidence>
<protein>
    <submittedName>
        <fullName evidence="3">Uncharacterized protein</fullName>
    </submittedName>
</protein>
<dbReference type="AlphaFoldDB" id="A0A2S5DZY8"/>
<keyword evidence="1" id="KW-0175">Coiled coil</keyword>
<name>A0A2S5DZY8_9BURK</name>
<dbReference type="EMBL" id="PQVP01000002">
    <property type="protein sequence ID" value="POZ84710.1"/>
    <property type="molecule type" value="Genomic_DNA"/>
</dbReference>
<dbReference type="EMBL" id="PQVP01000002">
    <property type="protein sequence ID" value="POZ81567.1"/>
    <property type="molecule type" value="Genomic_DNA"/>
</dbReference>
<dbReference type="Proteomes" id="UP000238655">
    <property type="component" value="Chromosome 1"/>
</dbReference>
<comment type="caution">
    <text evidence="3">The sequence shown here is derived from an EMBL/GenBank/DDBJ whole genome shotgun (WGS) entry which is preliminary data.</text>
</comment>
<sequence length="289" mass="32802">MSTDRKIMPVAQCGFVANCMASPQSYASSLSNCRTPTSKATADHALAQLEAARAKDVALHEANLEAIERNKGTADRVRAFMEEIGMPKSWTERDTKSRSRYPKNVTRDAGWISDIARFIKTDDGFAYATHTYETLKARYDEYAATAARETEQAELQRQRAAEAEREARKANIELARIVLRYELSDESTWDDVIEALRGKDQRIDLALAMMATRGDWSEGPYRVRDAIDRFTIVTDEDKEIANDVISCMHDFCDGRVFRDTTWNYDRIMASVADQQLATDALTAYQHRED</sequence>